<evidence type="ECO:0000259" key="4">
    <source>
        <dbReference type="Pfam" id="PF09745"/>
    </source>
</evidence>
<gene>
    <name evidence="5" type="ORF">GQ602_004506</name>
</gene>
<feature type="compositionally biased region" description="Basic and acidic residues" evidence="3">
    <location>
        <begin position="223"/>
        <end position="235"/>
    </location>
</feature>
<feature type="compositionally biased region" description="Acidic residues" evidence="3">
    <location>
        <begin position="247"/>
        <end position="260"/>
    </location>
</feature>
<dbReference type="OrthoDB" id="446635at2759"/>
<comment type="similarity">
    <text evidence="1">Belongs to the NSRP1 family.</text>
</comment>
<comment type="caution">
    <text evidence="5">The sequence shown here is derived from an EMBL/GenBank/DDBJ whole genome shotgun (WGS) entry which is preliminary data.</text>
</comment>
<dbReference type="AlphaFoldDB" id="A0A8H4VDU5"/>
<dbReference type="PANTHER" id="PTHR47845">
    <property type="entry name" value="NUCLEAR SPECKLE SPLICING REGULATORY PROTEIN 1 HOMOLOG"/>
    <property type="match status" value="1"/>
</dbReference>
<keyword evidence="6" id="KW-1185">Reference proteome</keyword>
<feature type="compositionally biased region" description="Basic and acidic residues" evidence="3">
    <location>
        <begin position="331"/>
        <end position="395"/>
    </location>
</feature>
<dbReference type="InterPro" id="IPR018612">
    <property type="entry name" value="NSRP1_N"/>
</dbReference>
<dbReference type="InterPro" id="IPR053246">
    <property type="entry name" value="NS_splicing_regulatory_protein"/>
</dbReference>
<dbReference type="Proteomes" id="UP000562929">
    <property type="component" value="Unassembled WGS sequence"/>
</dbReference>
<organism evidence="5 6">
    <name type="scientific">Ophiocordyceps camponoti-floridani</name>
    <dbReference type="NCBI Taxonomy" id="2030778"/>
    <lineage>
        <taxon>Eukaryota</taxon>
        <taxon>Fungi</taxon>
        <taxon>Dikarya</taxon>
        <taxon>Ascomycota</taxon>
        <taxon>Pezizomycotina</taxon>
        <taxon>Sordariomycetes</taxon>
        <taxon>Hypocreomycetidae</taxon>
        <taxon>Hypocreales</taxon>
        <taxon>Ophiocordycipitaceae</taxon>
        <taxon>Ophiocordyceps</taxon>
    </lineage>
</organism>
<feature type="compositionally biased region" description="Basic and acidic residues" evidence="3">
    <location>
        <begin position="279"/>
        <end position="288"/>
    </location>
</feature>
<evidence type="ECO:0000313" key="6">
    <source>
        <dbReference type="Proteomes" id="UP000562929"/>
    </source>
</evidence>
<evidence type="ECO:0000256" key="2">
    <source>
        <dbReference type="ARBA" id="ARBA00023054"/>
    </source>
</evidence>
<dbReference type="GO" id="GO:0000381">
    <property type="term" value="P:regulation of alternative mRNA splicing, via spliceosome"/>
    <property type="evidence" value="ECO:0007669"/>
    <property type="project" value="InterPro"/>
</dbReference>
<feature type="compositionally biased region" description="Basic and acidic residues" evidence="3">
    <location>
        <begin position="187"/>
        <end position="211"/>
    </location>
</feature>
<keyword evidence="2" id="KW-0175">Coiled coil</keyword>
<accession>A0A8H4VDU5</accession>
<name>A0A8H4VDU5_9HYPO</name>
<feature type="region of interest" description="Disordered" evidence="3">
    <location>
        <begin position="1"/>
        <end position="84"/>
    </location>
</feature>
<dbReference type="Pfam" id="PF09745">
    <property type="entry name" value="NSRP1_N"/>
    <property type="match status" value="1"/>
</dbReference>
<evidence type="ECO:0000313" key="5">
    <source>
        <dbReference type="EMBL" id="KAF4587813.1"/>
    </source>
</evidence>
<sequence>MSKPGFAFGLNTAKKLGPTKPASRSRPVAFGGDDDSDDSGAGGEARAMGVEVIGEEEADLRTKSKSKSTRIQPPNLKPKAKERTSALFGDLSSSLTSRKHAQAAQEVDPTVYEYDSVYDSMKRAKSGAKDDVEPGGERKPKYMQGLMRAAQTRKRDALIAEETKVAREREAEGDEFADKETIVTEAYKRQLEENKRLKEEERRREEEDAKRNKGGGMSAFYRRFLDKDEERHAEAVKAVQERQATTADDEAETERDDEKEEAALAQELNAKGASVAVNEDGHVVDKRQLLKGGLNLGGKKRGAATERQGQQQHAHHGSTRAGQTGLGGKKAMWERQSRMVEEQRAKTQKRRLEADDEMRRERERETKSRKTEEERLQARERYLARKKAAEEAKGN</sequence>
<feature type="region of interest" description="Disordered" evidence="3">
    <location>
        <begin position="187"/>
        <end position="395"/>
    </location>
</feature>
<feature type="domain" description="Nuclear speckle splicing regulatory protein 1 N-terminal" evidence="4">
    <location>
        <begin position="98"/>
        <end position="214"/>
    </location>
</feature>
<dbReference type="EMBL" id="JAACLJ010000004">
    <property type="protein sequence ID" value="KAF4587813.1"/>
    <property type="molecule type" value="Genomic_DNA"/>
</dbReference>
<evidence type="ECO:0000256" key="1">
    <source>
        <dbReference type="ARBA" id="ARBA00010126"/>
    </source>
</evidence>
<reference evidence="5 6" key="1">
    <citation type="journal article" date="2020" name="G3 (Bethesda)">
        <title>Genetic Underpinnings of Host Manipulation by Ophiocordyceps as Revealed by Comparative Transcriptomics.</title>
        <authorList>
            <person name="Will I."/>
            <person name="Das B."/>
            <person name="Trinh T."/>
            <person name="Brachmann A."/>
            <person name="Ohm R.A."/>
            <person name="de Bekker C."/>
        </authorList>
    </citation>
    <scope>NUCLEOTIDE SEQUENCE [LARGE SCALE GENOMIC DNA]</scope>
    <source>
        <strain evidence="5 6">EC05</strain>
    </source>
</reference>
<evidence type="ECO:0000256" key="3">
    <source>
        <dbReference type="SAM" id="MobiDB-lite"/>
    </source>
</evidence>
<protein>
    <submittedName>
        <fullName evidence="5">Coiled-coil domain-containing protein 55</fullName>
    </submittedName>
</protein>
<dbReference type="PANTHER" id="PTHR47845:SF1">
    <property type="entry name" value="NUCLEAR SPECKLE SPLICING REGULATORY PROTEIN 1 HOMOLOG"/>
    <property type="match status" value="1"/>
</dbReference>
<proteinExistence type="inferred from homology"/>